<dbReference type="VEuPathDB" id="FungiDB:YALI0_B06787g"/>
<proteinExistence type="predicted"/>
<dbReference type="Proteomes" id="UP000256601">
    <property type="component" value="Unassembled WGS sequence"/>
</dbReference>
<evidence type="ECO:0000313" key="1">
    <source>
        <dbReference type="EMBL" id="RDW24583.1"/>
    </source>
</evidence>
<protein>
    <submittedName>
        <fullName evidence="1">Uncharacterized protein</fullName>
    </submittedName>
</protein>
<gene>
    <name evidence="1" type="ORF">B0I71DRAFT_100699</name>
</gene>
<organism evidence="1 2">
    <name type="scientific">Yarrowia lipolytica</name>
    <name type="common">Candida lipolytica</name>
    <dbReference type="NCBI Taxonomy" id="4952"/>
    <lineage>
        <taxon>Eukaryota</taxon>
        <taxon>Fungi</taxon>
        <taxon>Dikarya</taxon>
        <taxon>Ascomycota</taxon>
        <taxon>Saccharomycotina</taxon>
        <taxon>Dipodascomycetes</taxon>
        <taxon>Dipodascales</taxon>
        <taxon>Dipodascales incertae sedis</taxon>
        <taxon>Yarrowia</taxon>
    </lineage>
</organism>
<dbReference type="VEuPathDB" id="FungiDB:YALI0_B06776g"/>
<dbReference type="EMBL" id="KZ859028">
    <property type="protein sequence ID" value="RDW24583.1"/>
    <property type="molecule type" value="Genomic_DNA"/>
</dbReference>
<accession>A0A371C2M4</accession>
<reference evidence="1 2" key="1">
    <citation type="submission" date="2018-07" db="EMBL/GenBank/DDBJ databases">
        <title>Draft Genome Assemblies for Five Robust Yarrowia lipolytica Strains Exhibiting High Lipid Production and Pentose Sugar Utilization and Sugar Alcohol Secretion from Undetoxified Lignocellulosic Biomass Hydrolysates.</title>
        <authorList>
            <consortium name="DOE Joint Genome Institute"/>
            <person name="Walker C."/>
            <person name="Ryu S."/>
            <person name="Na H."/>
            <person name="Zane M."/>
            <person name="LaButti K."/>
            <person name="Lipzen A."/>
            <person name="Haridas S."/>
            <person name="Barry K."/>
            <person name="Grigoriev I.V."/>
            <person name="Quarterman J."/>
            <person name="Slininger P."/>
            <person name="Dien B."/>
            <person name="Trinh C.T."/>
        </authorList>
    </citation>
    <scope>NUCLEOTIDE SEQUENCE [LARGE SCALE GENOMIC DNA]</scope>
    <source>
        <strain evidence="1 2">YB392</strain>
    </source>
</reference>
<dbReference type="VEuPathDB" id="FungiDB:YALI1_B08831g"/>
<dbReference type="AlphaFoldDB" id="A0A371C2M4"/>
<evidence type="ECO:0000313" key="2">
    <source>
        <dbReference type="Proteomes" id="UP000256601"/>
    </source>
</evidence>
<dbReference type="VEuPathDB" id="FungiDB:YALI1_B08817g"/>
<sequence>MRPTLVRPDLGEIHDRFELGIEGASSCPGDRPCPRRMRVLKRLVLTTYEQLMDMSDDNVTHSDWAWSMRMVVETCLREIMQLGLMRTIYDLVFSLHCGCMGAPVTRGRLDKYSTKYGSYQTTFKDAYEITCDYFRLYRLDEKKLKAFCAQHDQDTALEIVLAAIGGEKPPMVDEEARETVREIRNSIWKSARETYFKLKNDGRETYDLDVVFDNEEPPFPNHVFMSLASHFFADHGWLPVGDNVGIFKDQNMTLKARRTASPDLLDRLGVMFNHHGIVLPAWLSSWTGLPESARRALPETMWMSDSGRFSMAVYKPAFEREKLLIDMFPAARNLPASVLLRVSLFMHQTNALNSNVLLHMEDYVRTRTEGRYQDMPEKDPRGGNIRVDLDTCFREMVACNFGFDKVIKDGQMPGFESFQKTGKITGLPFQSLIDQFHDASMFCFLRELLTTYNPEHVNKGPFLQACVDYANKHDPEIWHDGDDDWTLWLVTNMIHPLIVCEKRLFASFGQLDKTEICVEGKTFKVTAKGSVCYAYNRCGKGMYAVGYLCEAGAVNLMSHDTFLRLRGASVRRDHDHSLLEMPLLKTEISMGGEEKVFWKGQEIGRVDLRYWHERLGHISGATMKNYQKVIKGLPPYFWW</sequence>
<name>A0A371C2M4_YARLL</name>